<dbReference type="EMBL" id="CM047583">
    <property type="protein sequence ID" value="KAI9913791.1"/>
    <property type="molecule type" value="Genomic_DNA"/>
</dbReference>
<proteinExistence type="predicted"/>
<dbReference type="Proteomes" id="UP001163321">
    <property type="component" value="Chromosome 4"/>
</dbReference>
<accession>A0ACC0W7W5</accession>
<organism evidence="1 2">
    <name type="scientific">Peronosclerospora sorghi</name>
    <dbReference type="NCBI Taxonomy" id="230839"/>
    <lineage>
        <taxon>Eukaryota</taxon>
        <taxon>Sar</taxon>
        <taxon>Stramenopiles</taxon>
        <taxon>Oomycota</taxon>
        <taxon>Peronosporomycetes</taxon>
        <taxon>Peronosporales</taxon>
        <taxon>Peronosporaceae</taxon>
        <taxon>Peronosclerospora</taxon>
    </lineage>
</organism>
<gene>
    <name evidence="1" type="ORF">PsorP6_005322</name>
</gene>
<evidence type="ECO:0000313" key="2">
    <source>
        <dbReference type="Proteomes" id="UP001163321"/>
    </source>
</evidence>
<name>A0ACC0W7W5_9STRA</name>
<reference evidence="1 2" key="1">
    <citation type="journal article" date="2022" name="bioRxiv">
        <title>The genome of the oomycete Peronosclerospora sorghi, a cosmopolitan pathogen of maize and sorghum, is inflated with dispersed pseudogenes.</title>
        <authorList>
            <person name="Fletcher K."/>
            <person name="Martin F."/>
            <person name="Isakeit T."/>
            <person name="Cavanaugh K."/>
            <person name="Magill C."/>
            <person name="Michelmore R."/>
        </authorList>
    </citation>
    <scope>NUCLEOTIDE SEQUENCE [LARGE SCALE GENOMIC DNA]</scope>
    <source>
        <strain evidence="1">P6</strain>
    </source>
</reference>
<protein>
    <submittedName>
        <fullName evidence="1">Uncharacterized protein</fullName>
    </submittedName>
</protein>
<evidence type="ECO:0000313" key="1">
    <source>
        <dbReference type="EMBL" id="KAI9913791.1"/>
    </source>
</evidence>
<sequence>MVASGPAASVSCHWSNSVNTIVNVLLEMEHEEMELNFHVGDALVALGHDTLGTSETAHDPPQARVLLERNLSHGAASLHRKQLRKATILLLCMCAAGSTTRKFRVKDL</sequence>
<keyword evidence="2" id="KW-1185">Reference proteome</keyword>
<comment type="caution">
    <text evidence="1">The sequence shown here is derived from an EMBL/GenBank/DDBJ whole genome shotgun (WGS) entry which is preliminary data.</text>
</comment>